<evidence type="ECO:0000313" key="2">
    <source>
        <dbReference type="Proteomes" id="UP001231362"/>
    </source>
</evidence>
<dbReference type="EMBL" id="JAUSTU010000020">
    <property type="protein sequence ID" value="MDQ0157134.1"/>
    <property type="molecule type" value="Genomic_DNA"/>
</dbReference>
<reference evidence="1 2" key="1">
    <citation type="submission" date="2023-07" db="EMBL/GenBank/DDBJ databases">
        <title>Genomic Encyclopedia of Type Strains, Phase IV (KMG-IV): sequencing the most valuable type-strain genomes for metagenomic binning, comparative biology and taxonomic classification.</title>
        <authorList>
            <person name="Goeker M."/>
        </authorList>
    </citation>
    <scope>NUCLEOTIDE SEQUENCE [LARGE SCALE GENOMIC DNA]</scope>
    <source>
        <strain evidence="1 2">DSM 23948</strain>
    </source>
</reference>
<sequence>MGETFMSGAAVIGGINVVKLGFKKIAGWFG</sequence>
<proteinExistence type="predicted"/>
<accession>A0ABT9V846</accession>
<organism evidence="1 2">
    <name type="scientific">Anoxybacillus andreesenii</name>
    <dbReference type="NCBI Taxonomy" id="1325932"/>
    <lineage>
        <taxon>Bacteria</taxon>
        <taxon>Bacillati</taxon>
        <taxon>Bacillota</taxon>
        <taxon>Bacilli</taxon>
        <taxon>Bacillales</taxon>
        <taxon>Anoxybacillaceae</taxon>
        <taxon>Anoxybacillus</taxon>
    </lineage>
</organism>
<gene>
    <name evidence="1" type="ORF">J2S07_003462</name>
</gene>
<keyword evidence="2" id="KW-1185">Reference proteome</keyword>
<protein>
    <submittedName>
        <fullName evidence="1">Uncharacterized protein</fullName>
    </submittedName>
</protein>
<dbReference type="Proteomes" id="UP001231362">
    <property type="component" value="Unassembled WGS sequence"/>
</dbReference>
<comment type="caution">
    <text evidence="1">The sequence shown here is derived from an EMBL/GenBank/DDBJ whole genome shotgun (WGS) entry which is preliminary data.</text>
</comment>
<name>A0ABT9V846_9BACL</name>
<evidence type="ECO:0000313" key="1">
    <source>
        <dbReference type="EMBL" id="MDQ0157134.1"/>
    </source>
</evidence>